<dbReference type="EMBL" id="HACM01002714">
    <property type="protein sequence ID" value="CRZ03156.1"/>
    <property type="molecule type" value="Transcribed_RNA"/>
</dbReference>
<feature type="domain" description="RED-like N-terminal" evidence="5">
    <location>
        <begin position="89"/>
        <end position="281"/>
    </location>
</feature>
<dbReference type="GO" id="GO:0005634">
    <property type="term" value="C:nucleus"/>
    <property type="evidence" value="ECO:0007669"/>
    <property type="project" value="UniProtKB-SubCell"/>
</dbReference>
<feature type="non-terminal residue" evidence="6">
    <location>
        <position position="1"/>
    </location>
</feature>
<evidence type="ECO:0000313" key="6">
    <source>
        <dbReference type="EMBL" id="CRZ03156.1"/>
    </source>
</evidence>
<keyword evidence="2" id="KW-0539">Nucleus</keyword>
<feature type="coiled-coil region" evidence="3">
    <location>
        <begin position="151"/>
        <end position="178"/>
    </location>
</feature>
<feature type="region of interest" description="Disordered" evidence="4">
    <location>
        <begin position="400"/>
        <end position="472"/>
    </location>
</feature>
<reference evidence="6" key="1">
    <citation type="submission" date="2015-04" db="EMBL/GenBank/DDBJ databases">
        <title>The genome sequence of the plant pathogenic Rhizarian Plasmodiophora brassicae reveals insights in its biotrophic life cycle and the origin of chitin synthesis.</title>
        <authorList>
            <person name="Schwelm A."/>
            <person name="Fogelqvist J."/>
            <person name="Knaust A."/>
            <person name="Julke S."/>
            <person name="Lilja T."/>
            <person name="Dhandapani V."/>
            <person name="Bonilla-Rosso G."/>
            <person name="Karlsson M."/>
            <person name="Shevchenko A."/>
            <person name="Choi S.R."/>
            <person name="Kim H.G."/>
            <person name="Park J.Y."/>
            <person name="Lim Y.P."/>
            <person name="Ludwig-Muller J."/>
            <person name="Dixelius C."/>
        </authorList>
    </citation>
    <scope>NUCLEOTIDE SEQUENCE</scope>
    <source>
        <tissue evidence="6">Potato root galls</tissue>
    </source>
</reference>
<evidence type="ECO:0000256" key="1">
    <source>
        <dbReference type="ARBA" id="ARBA00004123"/>
    </source>
</evidence>
<organism evidence="6">
    <name type="scientific">Spongospora subterranea</name>
    <dbReference type="NCBI Taxonomy" id="70186"/>
    <lineage>
        <taxon>Eukaryota</taxon>
        <taxon>Sar</taxon>
        <taxon>Rhizaria</taxon>
        <taxon>Endomyxa</taxon>
        <taxon>Phytomyxea</taxon>
        <taxon>Plasmodiophorida</taxon>
        <taxon>Plasmodiophoridae</taxon>
        <taxon>Spongospora</taxon>
    </lineage>
</organism>
<accession>A0A0H5QP38</accession>
<proteinExistence type="predicted"/>
<name>A0A0H5QP38_9EUKA</name>
<evidence type="ECO:0000259" key="5">
    <source>
        <dbReference type="Pfam" id="PF07808"/>
    </source>
</evidence>
<evidence type="ECO:0000256" key="2">
    <source>
        <dbReference type="ARBA" id="ARBA00023242"/>
    </source>
</evidence>
<evidence type="ECO:0000256" key="3">
    <source>
        <dbReference type="SAM" id="Coils"/>
    </source>
</evidence>
<evidence type="ECO:0000256" key="4">
    <source>
        <dbReference type="SAM" id="MobiDB-lite"/>
    </source>
</evidence>
<feature type="region of interest" description="Disordered" evidence="4">
    <location>
        <begin position="52"/>
        <end position="94"/>
    </location>
</feature>
<dbReference type="PANTHER" id="PTHR12765">
    <property type="entry name" value="RED PROTEIN IK FACTOR CYTOKINE IK"/>
    <property type="match status" value="1"/>
</dbReference>
<sequence length="472" mass="52364">SAAAGNVQGVGVTSRYGSEYHTSGLLRAIYIIMDNGGLSNEDFRRIAATPRRVDVEDTPRKTSKFPKPSLPRPNKSRGNSKTTTPSLLPSGYRDRAQERRDLELAGDNAIAEKDGLTNIDVEALPEHLSKYLGGDADRSHLVKGLDYLLLQRSREAKLKEEELKLEQAMAEAADQSKLGNDVAVSESLRFNSEMARNIYNKCISQVSKRVNRQRSQLATFLPGRMVYEFDTDALSSASMPTILRRSHEDCGMTAPLVNTRLPDDTRSKLNEAMRFIRSGAKPLKYEPIPDSVIPPVEPPTAIPADDDDIFEGLDDYVCEPRAADSADVKKGRIMFEKEDEPQEVAQPAHVAKVDMNRVILLAKATAAQAGVSDKPELVAEEKSKAERLFDYDYDEYTAGAQMGYDSDDDVKRPVEAPSSGPTARKMNKIKSKEKSKLNTQWQQITTIIEKKKDAKRRSEQSDSAASKKARPT</sequence>
<dbReference type="InterPro" id="IPR012916">
    <property type="entry name" value="RED_N"/>
</dbReference>
<keyword evidence="3" id="KW-0175">Coiled coil</keyword>
<dbReference type="Pfam" id="PF07808">
    <property type="entry name" value="RED_N"/>
    <property type="match status" value="1"/>
</dbReference>
<dbReference type="AlphaFoldDB" id="A0A0H5QP38"/>
<comment type="subcellular location">
    <subcellularLocation>
        <location evidence="1">Nucleus</location>
    </subcellularLocation>
</comment>
<dbReference type="InterPro" id="IPR039896">
    <property type="entry name" value="Red-like"/>
</dbReference>
<feature type="compositionally biased region" description="Polar residues" evidence="4">
    <location>
        <begin position="437"/>
        <end position="446"/>
    </location>
</feature>
<feature type="compositionally biased region" description="Polar residues" evidence="4">
    <location>
        <begin position="76"/>
        <end position="87"/>
    </location>
</feature>
<protein>
    <recommendedName>
        <fullName evidence="5">RED-like N-terminal domain-containing protein</fullName>
    </recommendedName>
</protein>
<feature type="compositionally biased region" description="Basic and acidic residues" evidence="4">
    <location>
        <begin position="448"/>
        <end position="460"/>
    </location>
</feature>